<dbReference type="InterPro" id="IPR050075">
    <property type="entry name" value="LeuD"/>
</dbReference>
<comment type="subunit">
    <text evidence="5 7">Heterodimer of LeuC and LeuD.</text>
</comment>
<reference evidence="9 10" key="1">
    <citation type="submission" date="2016-02" db="EMBL/GenBank/DDBJ databases">
        <title>Draft genome sequence of Thermodesulfatator sp. S606.</title>
        <authorList>
            <person name="Lai Q."/>
            <person name="Cao J."/>
            <person name="Dupont S."/>
            <person name="Shao Z."/>
            <person name="Jebbar M."/>
            <person name="Alain K."/>
        </authorList>
    </citation>
    <scope>NUCLEOTIDE SEQUENCE [LARGE SCALE GENOMIC DNA]</scope>
    <source>
        <strain evidence="9 10">S606</strain>
    </source>
</reference>
<accession>A0A177E423</accession>
<sequence>MQKIKGRVWKFGNDIDTDVIIPARYLNTSDPQELAKHCMEDARPEFAKEVKPGDVIVAGKNFGCGSSREHAPIAIKAAGVSCVIAESFARIFYRNAFNTGLLILEAPEAAQEIEEGHEVEVDPEAGVIRDLTTGKTYKFQPIPAFMQELLKDGGLIPHIKKKYKQIRLEEESHSQEPLS</sequence>
<feature type="domain" description="Aconitase A/isopropylmalate dehydratase small subunit swivel" evidence="8">
    <location>
        <begin position="38"/>
        <end position="108"/>
    </location>
</feature>
<evidence type="ECO:0000313" key="10">
    <source>
        <dbReference type="Proteomes" id="UP000076964"/>
    </source>
</evidence>
<dbReference type="UniPathway" id="UPA00048">
    <property type="reaction ID" value="UER00071"/>
</dbReference>
<comment type="similarity">
    <text evidence="4 7">Belongs to the LeuD family. LeuD type 2 subfamily.</text>
</comment>
<dbReference type="OrthoDB" id="9777465at2"/>
<dbReference type="Gene3D" id="3.20.19.10">
    <property type="entry name" value="Aconitase, domain 4"/>
    <property type="match status" value="1"/>
</dbReference>
<dbReference type="GO" id="GO:0003861">
    <property type="term" value="F:3-isopropylmalate dehydratase activity"/>
    <property type="evidence" value="ECO:0007669"/>
    <property type="project" value="UniProtKB-UniRule"/>
</dbReference>
<dbReference type="Pfam" id="PF00694">
    <property type="entry name" value="Aconitase_C"/>
    <property type="match status" value="1"/>
</dbReference>
<evidence type="ECO:0000256" key="5">
    <source>
        <dbReference type="ARBA" id="ARBA00011271"/>
    </source>
</evidence>
<keyword evidence="7" id="KW-0028">Amino-acid biosynthesis</keyword>
<evidence type="ECO:0000256" key="3">
    <source>
        <dbReference type="ARBA" id="ARBA00004729"/>
    </source>
</evidence>
<comment type="caution">
    <text evidence="9">The sequence shown here is derived from an EMBL/GenBank/DDBJ whole genome shotgun (WGS) entry which is preliminary data.</text>
</comment>
<gene>
    <name evidence="7 9" type="primary">leuD</name>
    <name evidence="9" type="ORF">TH606_10850</name>
</gene>
<comment type="catalytic activity">
    <reaction evidence="1 7">
        <text>(2R,3S)-3-isopropylmalate = (2S)-2-isopropylmalate</text>
        <dbReference type="Rhea" id="RHEA:32287"/>
        <dbReference type="ChEBI" id="CHEBI:1178"/>
        <dbReference type="ChEBI" id="CHEBI:35121"/>
        <dbReference type="EC" id="4.2.1.33"/>
    </reaction>
</comment>
<evidence type="ECO:0000256" key="6">
    <source>
        <dbReference type="ARBA" id="ARBA00023239"/>
    </source>
</evidence>
<keyword evidence="7" id="KW-0100">Branched-chain amino acid biosynthesis</keyword>
<evidence type="ECO:0000256" key="1">
    <source>
        <dbReference type="ARBA" id="ARBA00000491"/>
    </source>
</evidence>
<dbReference type="FunFam" id="3.20.19.10:FF:000007">
    <property type="entry name" value="Isopropylmalate/citramalate isomerase small subunit"/>
    <property type="match status" value="1"/>
</dbReference>
<dbReference type="RefSeq" id="WP_068543966.1">
    <property type="nucleotide sequence ID" value="NZ_LSFI01000083.1"/>
</dbReference>
<comment type="function">
    <text evidence="2 7">Catalyzes the isomerization between 2-isopropylmalate and 3-isopropylmalate, via the formation of 2-isopropylmaleate.</text>
</comment>
<dbReference type="InterPro" id="IPR011827">
    <property type="entry name" value="LeuD_type2/HacB/DmdB"/>
</dbReference>
<protein>
    <recommendedName>
        <fullName evidence="7">3-isopropylmalate dehydratase small subunit</fullName>
        <ecNumber evidence="7">4.2.1.33</ecNumber>
    </recommendedName>
    <alternativeName>
        <fullName evidence="7">Alpha-IPM isomerase</fullName>
        <shortName evidence="7">IPMI</shortName>
    </alternativeName>
    <alternativeName>
        <fullName evidence="7">Isopropylmalate isomerase</fullName>
    </alternativeName>
</protein>
<dbReference type="EC" id="4.2.1.33" evidence="7"/>
<keyword evidence="10" id="KW-1185">Reference proteome</keyword>
<dbReference type="GO" id="GO:0009098">
    <property type="term" value="P:L-leucine biosynthetic process"/>
    <property type="evidence" value="ECO:0007669"/>
    <property type="project" value="UniProtKB-UniRule"/>
</dbReference>
<dbReference type="CDD" id="cd01577">
    <property type="entry name" value="IPMI_Swivel"/>
    <property type="match status" value="1"/>
</dbReference>
<dbReference type="AlphaFoldDB" id="A0A177E423"/>
<evidence type="ECO:0000259" key="8">
    <source>
        <dbReference type="Pfam" id="PF00694"/>
    </source>
</evidence>
<proteinExistence type="inferred from homology"/>
<dbReference type="STRING" id="1795632.TH606_10850"/>
<dbReference type="NCBIfam" id="TIGR02084">
    <property type="entry name" value="leud"/>
    <property type="match status" value="1"/>
</dbReference>
<comment type="pathway">
    <text evidence="3 7">Amino-acid biosynthesis; L-leucine biosynthesis; L-leucine from 3-methyl-2-oxobutanoate: step 2/4.</text>
</comment>
<dbReference type="SUPFAM" id="SSF52016">
    <property type="entry name" value="LeuD/IlvD-like"/>
    <property type="match status" value="1"/>
</dbReference>
<dbReference type="InterPro" id="IPR011824">
    <property type="entry name" value="LeuD/DmdB_bac"/>
</dbReference>
<evidence type="ECO:0000313" key="9">
    <source>
        <dbReference type="EMBL" id="OAG26717.1"/>
    </source>
</evidence>
<dbReference type="Proteomes" id="UP000076964">
    <property type="component" value="Unassembled WGS sequence"/>
</dbReference>
<keyword evidence="6 7" id="KW-0456">Lyase</keyword>
<dbReference type="InterPro" id="IPR015928">
    <property type="entry name" value="Aconitase/3IPM_dehydase_swvl"/>
</dbReference>
<organism evidence="9 10">
    <name type="scientific">Thermodesulfatator autotrophicus</name>
    <dbReference type="NCBI Taxonomy" id="1795632"/>
    <lineage>
        <taxon>Bacteria</taxon>
        <taxon>Pseudomonadati</taxon>
        <taxon>Thermodesulfobacteriota</taxon>
        <taxon>Thermodesulfobacteria</taxon>
        <taxon>Thermodesulfobacteriales</taxon>
        <taxon>Thermodesulfatatoraceae</taxon>
        <taxon>Thermodesulfatator</taxon>
    </lineage>
</organism>
<dbReference type="EMBL" id="LSFI01000083">
    <property type="protein sequence ID" value="OAG26717.1"/>
    <property type="molecule type" value="Genomic_DNA"/>
</dbReference>
<keyword evidence="7" id="KW-0432">Leucine biosynthesis</keyword>
<evidence type="ECO:0000256" key="7">
    <source>
        <dbReference type="HAMAP-Rule" id="MF_01032"/>
    </source>
</evidence>
<evidence type="ECO:0000256" key="2">
    <source>
        <dbReference type="ARBA" id="ARBA00002695"/>
    </source>
</evidence>
<dbReference type="NCBIfam" id="TIGR02087">
    <property type="entry name" value="LEUD_arch"/>
    <property type="match status" value="1"/>
</dbReference>
<name>A0A177E423_9BACT</name>
<dbReference type="PANTHER" id="PTHR43345:SF2">
    <property type="entry name" value="3-ISOPROPYLMALATE DEHYDRATASE SMALL SUBUNIT 1"/>
    <property type="match status" value="1"/>
</dbReference>
<dbReference type="HAMAP" id="MF_01032">
    <property type="entry name" value="LeuD_type2"/>
    <property type="match status" value="1"/>
</dbReference>
<evidence type="ECO:0000256" key="4">
    <source>
        <dbReference type="ARBA" id="ARBA00009869"/>
    </source>
</evidence>
<dbReference type="InterPro" id="IPR000573">
    <property type="entry name" value="AconitaseA/IPMdHydase_ssu_swvl"/>
</dbReference>
<dbReference type="InterPro" id="IPR033940">
    <property type="entry name" value="IPMI_Swivel"/>
</dbReference>
<dbReference type="PANTHER" id="PTHR43345">
    <property type="entry name" value="3-ISOPROPYLMALATE DEHYDRATASE SMALL SUBUNIT 2-RELATED-RELATED"/>
    <property type="match status" value="1"/>
</dbReference>